<dbReference type="PANTHER" id="PTHR46124:SF2">
    <property type="entry name" value="D-AMINOACYL-TRNA DEACYLASE"/>
    <property type="match status" value="1"/>
</dbReference>
<dbReference type="GO" id="GO:0016788">
    <property type="term" value="F:hydrolase activity, acting on ester bonds"/>
    <property type="evidence" value="ECO:0007669"/>
    <property type="project" value="InterPro"/>
</dbReference>
<dbReference type="CDD" id="cd01310">
    <property type="entry name" value="TatD_DNAse"/>
    <property type="match status" value="1"/>
</dbReference>
<dbReference type="GO" id="GO:0005829">
    <property type="term" value="C:cytosol"/>
    <property type="evidence" value="ECO:0007669"/>
    <property type="project" value="TreeGrafter"/>
</dbReference>
<name>X0Y5T3_9ZZZZ</name>
<dbReference type="Pfam" id="PF01026">
    <property type="entry name" value="TatD_DNase"/>
    <property type="match status" value="1"/>
</dbReference>
<organism evidence="3">
    <name type="scientific">marine sediment metagenome</name>
    <dbReference type="NCBI Taxonomy" id="412755"/>
    <lineage>
        <taxon>unclassified sequences</taxon>
        <taxon>metagenomes</taxon>
        <taxon>ecological metagenomes</taxon>
    </lineage>
</organism>
<sequence length="196" mass="21900">MNQITITDSHCHLNCLNLENYNGNLDAAIKSAEDNGVKHMLCVCIDLPHFPEVVAIAEKYENIHTSVGVHPNEPEDQGTSVDELINLSAHPKVVAIGESGLDYFRSQGDLEWQRERFRQHIQAAKQVNKPIIVHTRDAKQDTIKIMTEEGAEQPGGVMHCFTEDWVMAKQALDLGFYISFSGIVTFKNAQTIKDVA</sequence>
<keyword evidence="2" id="KW-0378">Hydrolase</keyword>
<dbReference type="PIRSF" id="PIRSF005902">
    <property type="entry name" value="DNase_TatD"/>
    <property type="match status" value="1"/>
</dbReference>
<dbReference type="AlphaFoldDB" id="X0Y5T3"/>
<dbReference type="EMBL" id="BARS01054739">
    <property type="protein sequence ID" value="GAG51294.1"/>
    <property type="molecule type" value="Genomic_DNA"/>
</dbReference>
<evidence type="ECO:0000313" key="3">
    <source>
        <dbReference type="EMBL" id="GAG51294.1"/>
    </source>
</evidence>
<keyword evidence="1" id="KW-0479">Metal-binding</keyword>
<accession>X0Y5T3</accession>
<evidence type="ECO:0000256" key="2">
    <source>
        <dbReference type="ARBA" id="ARBA00022801"/>
    </source>
</evidence>
<reference evidence="3" key="1">
    <citation type="journal article" date="2014" name="Front. Microbiol.">
        <title>High frequency of phylogenetically diverse reductive dehalogenase-homologous genes in deep subseafloor sedimentary metagenomes.</title>
        <authorList>
            <person name="Kawai M."/>
            <person name="Futagami T."/>
            <person name="Toyoda A."/>
            <person name="Takaki Y."/>
            <person name="Nishi S."/>
            <person name="Hori S."/>
            <person name="Arai W."/>
            <person name="Tsubouchi T."/>
            <person name="Morono Y."/>
            <person name="Uchiyama I."/>
            <person name="Ito T."/>
            <person name="Fujiyama A."/>
            <person name="Inagaki F."/>
            <person name="Takami H."/>
        </authorList>
    </citation>
    <scope>NUCLEOTIDE SEQUENCE</scope>
    <source>
        <strain evidence="3">Expedition CK06-06</strain>
    </source>
</reference>
<protein>
    <submittedName>
        <fullName evidence="3">Uncharacterized protein</fullName>
    </submittedName>
</protein>
<dbReference type="Gene3D" id="3.20.20.140">
    <property type="entry name" value="Metal-dependent hydrolases"/>
    <property type="match status" value="1"/>
</dbReference>
<dbReference type="SUPFAM" id="SSF51556">
    <property type="entry name" value="Metallo-dependent hydrolases"/>
    <property type="match status" value="1"/>
</dbReference>
<feature type="non-terminal residue" evidence="3">
    <location>
        <position position="196"/>
    </location>
</feature>
<comment type="caution">
    <text evidence="3">The sequence shown here is derived from an EMBL/GenBank/DDBJ whole genome shotgun (WGS) entry which is preliminary data.</text>
</comment>
<evidence type="ECO:0000256" key="1">
    <source>
        <dbReference type="ARBA" id="ARBA00022723"/>
    </source>
</evidence>
<dbReference type="InterPro" id="IPR032466">
    <property type="entry name" value="Metal_Hydrolase"/>
</dbReference>
<dbReference type="PANTHER" id="PTHR46124">
    <property type="entry name" value="D-AMINOACYL-TRNA DEACYLASE"/>
    <property type="match status" value="1"/>
</dbReference>
<dbReference type="InterPro" id="IPR001130">
    <property type="entry name" value="TatD-like"/>
</dbReference>
<dbReference type="GO" id="GO:0046872">
    <property type="term" value="F:metal ion binding"/>
    <property type="evidence" value="ECO:0007669"/>
    <property type="project" value="UniProtKB-KW"/>
</dbReference>
<dbReference type="FunFam" id="3.20.20.140:FF:000005">
    <property type="entry name" value="TatD family hydrolase"/>
    <property type="match status" value="1"/>
</dbReference>
<gene>
    <name evidence="3" type="ORF">S01H1_80970</name>
</gene>
<proteinExistence type="predicted"/>